<proteinExistence type="predicted"/>
<evidence type="ECO:0000313" key="6">
    <source>
        <dbReference type="Proteomes" id="UP001597419"/>
    </source>
</evidence>
<dbReference type="PANTHER" id="PTHR30168">
    <property type="entry name" value="PUTATIVE MEMBRANE PROTEIN YPFJ"/>
    <property type="match status" value="1"/>
</dbReference>
<keyword evidence="2" id="KW-0812">Transmembrane</keyword>
<dbReference type="Proteomes" id="UP001597419">
    <property type="component" value="Unassembled WGS sequence"/>
</dbReference>
<comment type="subcellular location">
    <subcellularLocation>
        <location evidence="1">Membrane</location>
        <topology evidence="1">Single-pass membrane protein</topology>
    </subcellularLocation>
</comment>
<dbReference type="PROSITE" id="PS51257">
    <property type="entry name" value="PROKAR_LIPOPROTEIN"/>
    <property type="match status" value="1"/>
</dbReference>
<dbReference type="EMBL" id="JBHUKU010000002">
    <property type="protein sequence ID" value="MFD2457518.1"/>
    <property type="molecule type" value="Genomic_DNA"/>
</dbReference>
<evidence type="ECO:0000256" key="2">
    <source>
        <dbReference type="ARBA" id="ARBA00022692"/>
    </source>
</evidence>
<sequence length="485" mass="50920">MIQGGGRGVRRPALIAVVTVAVLGLSACGGSGSSGSSADTGAGSVAGLPVTHFESGLKSGAPTPDLNVRNAAGTEDDKLATAAIADVQAYWTEQFPANFDGQQFKPVKSLLSYDAKRDTQKTECGSVKGLVNAFYCPPDDSVAWDRGVLLPSLRERFGPMSVVTVLAHEFGHAIQYRLGEKAGVTKSTPTVVKEQQADCFAGGYFRWVAEDKSKFYRVSTAEGLNQVMASMFFIRDSAGTSGSDQQAHGTAFDRTYAFQAGFAKGPKECAAMNAENVKARLTERPFDKGDKGKGDEKLNTQMVAMLKKSLDEAFKGAGVAAPEIVDQGGNCSGGKSTPPASYCADNNTVSIDLAKLNQIAQPVDRRAEQKGQVRGGMGDFAAFAEVASRYALGIQKGVGASLDNPNAGLRTACLVGAWASATSKPGQTLRLSAGDLDEAIADLLMPESLISSDVNGKRPDSGFDRVESLRKGYLEGSSVCSTQYG</sequence>
<organism evidence="5 6">
    <name type="scientific">Amycolatopsis samaneae</name>
    <dbReference type="NCBI Taxonomy" id="664691"/>
    <lineage>
        <taxon>Bacteria</taxon>
        <taxon>Bacillati</taxon>
        <taxon>Actinomycetota</taxon>
        <taxon>Actinomycetes</taxon>
        <taxon>Pseudonocardiales</taxon>
        <taxon>Pseudonocardiaceae</taxon>
        <taxon>Amycolatopsis</taxon>
    </lineage>
</organism>
<comment type="caution">
    <text evidence="5">The sequence shown here is derived from an EMBL/GenBank/DDBJ whole genome shotgun (WGS) entry which is preliminary data.</text>
</comment>
<evidence type="ECO:0000256" key="1">
    <source>
        <dbReference type="ARBA" id="ARBA00004167"/>
    </source>
</evidence>
<gene>
    <name evidence="5" type="ORF">ACFSYJ_02860</name>
</gene>
<keyword evidence="3" id="KW-1133">Transmembrane helix</keyword>
<name>A0ABW5G8X8_9PSEU</name>
<dbReference type="Pfam" id="PF04228">
    <property type="entry name" value="Zn_peptidase"/>
    <property type="match status" value="1"/>
</dbReference>
<dbReference type="PANTHER" id="PTHR30168:SF0">
    <property type="entry name" value="INNER MEMBRANE PROTEIN"/>
    <property type="match status" value="1"/>
</dbReference>
<dbReference type="RefSeq" id="WP_345388899.1">
    <property type="nucleotide sequence ID" value="NZ_BAABHG010000003.1"/>
</dbReference>
<evidence type="ECO:0000313" key="5">
    <source>
        <dbReference type="EMBL" id="MFD2457518.1"/>
    </source>
</evidence>
<accession>A0ABW5G8X8</accession>
<evidence type="ECO:0000256" key="3">
    <source>
        <dbReference type="ARBA" id="ARBA00022989"/>
    </source>
</evidence>
<dbReference type="InterPro" id="IPR007343">
    <property type="entry name" value="Uncharacterised_pept_Zn_put"/>
</dbReference>
<evidence type="ECO:0000256" key="4">
    <source>
        <dbReference type="ARBA" id="ARBA00023136"/>
    </source>
</evidence>
<reference evidence="6" key="1">
    <citation type="journal article" date="2019" name="Int. J. Syst. Evol. Microbiol.">
        <title>The Global Catalogue of Microorganisms (GCM) 10K type strain sequencing project: providing services to taxonomists for standard genome sequencing and annotation.</title>
        <authorList>
            <consortium name="The Broad Institute Genomics Platform"/>
            <consortium name="The Broad Institute Genome Sequencing Center for Infectious Disease"/>
            <person name="Wu L."/>
            <person name="Ma J."/>
        </authorList>
    </citation>
    <scope>NUCLEOTIDE SEQUENCE [LARGE SCALE GENOMIC DNA]</scope>
    <source>
        <strain evidence="6">CGMCC 4.7643</strain>
    </source>
</reference>
<keyword evidence="4" id="KW-0472">Membrane</keyword>
<protein>
    <submittedName>
        <fullName evidence="5">Neutral zinc metallopeptidase</fullName>
    </submittedName>
</protein>
<dbReference type="SUPFAM" id="SSF55486">
    <property type="entry name" value="Metalloproteases ('zincins'), catalytic domain"/>
    <property type="match status" value="1"/>
</dbReference>
<keyword evidence="6" id="KW-1185">Reference proteome</keyword>